<protein>
    <recommendedName>
        <fullName evidence="1">Protein kinase domain-containing protein</fullName>
    </recommendedName>
</protein>
<dbReference type="PROSITE" id="PS00108">
    <property type="entry name" value="PROTEIN_KINASE_ST"/>
    <property type="match status" value="1"/>
</dbReference>
<dbReference type="GO" id="GO:0004674">
    <property type="term" value="F:protein serine/threonine kinase activity"/>
    <property type="evidence" value="ECO:0007669"/>
    <property type="project" value="TreeGrafter"/>
</dbReference>
<evidence type="ECO:0000313" key="3">
    <source>
        <dbReference type="Proteomes" id="UP000054477"/>
    </source>
</evidence>
<dbReference type="InterPro" id="IPR011009">
    <property type="entry name" value="Kinase-like_dom_sf"/>
</dbReference>
<name>A0A0C9WXI9_9AGAR</name>
<dbReference type="InterPro" id="IPR051681">
    <property type="entry name" value="Ser/Thr_Kinases-Pseudokinases"/>
</dbReference>
<feature type="domain" description="Protein kinase" evidence="1">
    <location>
        <begin position="69"/>
        <end position="363"/>
    </location>
</feature>
<dbReference type="Gene3D" id="1.10.510.10">
    <property type="entry name" value="Transferase(Phosphotransferase) domain 1"/>
    <property type="match status" value="1"/>
</dbReference>
<proteinExistence type="predicted"/>
<accession>A0A0C9WXI9</accession>
<organism evidence="2 3">
    <name type="scientific">Laccaria amethystina LaAM-08-1</name>
    <dbReference type="NCBI Taxonomy" id="1095629"/>
    <lineage>
        <taxon>Eukaryota</taxon>
        <taxon>Fungi</taxon>
        <taxon>Dikarya</taxon>
        <taxon>Basidiomycota</taxon>
        <taxon>Agaricomycotina</taxon>
        <taxon>Agaricomycetes</taxon>
        <taxon>Agaricomycetidae</taxon>
        <taxon>Agaricales</taxon>
        <taxon>Agaricineae</taxon>
        <taxon>Hydnangiaceae</taxon>
        <taxon>Laccaria</taxon>
    </lineage>
</organism>
<dbReference type="Pfam" id="PF00069">
    <property type="entry name" value="Pkinase"/>
    <property type="match status" value="1"/>
</dbReference>
<gene>
    <name evidence="2" type="ORF">K443DRAFT_12750</name>
</gene>
<dbReference type="HOGENOM" id="CLU_000288_7_18_1"/>
<reference evidence="3" key="2">
    <citation type="submission" date="2015-01" db="EMBL/GenBank/DDBJ databases">
        <title>Evolutionary Origins and Diversification of the Mycorrhizal Mutualists.</title>
        <authorList>
            <consortium name="DOE Joint Genome Institute"/>
            <consortium name="Mycorrhizal Genomics Consortium"/>
            <person name="Kohler A."/>
            <person name="Kuo A."/>
            <person name="Nagy L.G."/>
            <person name="Floudas D."/>
            <person name="Copeland A."/>
            <person name="Barry K.W."/>
            <person name="Cichocki N."/>
            <person name="Veneault-Fourrey C."/>
            <person name="LaButti K."/>
            <person name="Lindquist E.A."/>
            <person name="Lipzen A."/>
            <person name="Lundell T."/>
            <person name="Morin E."/>
            <person name="Murat C."/>
            <person name="Riley R."/>
            <person name="Ohm R."/>
            <person name="Sun H."/>
            <person name="Tunlid A."/>
            <person name="Henrissat B."/>
            <person name="Grigoriev I.V."/>
            <person name="Hibbett D.S."/>
            <person name="Martin F."/>
        </authorList>
    </citation>
    <scope>NUCLEOTIDE SEQUENCE [LARGE SCALE GENOMIC DNA]</scope>
    <source>
        <strain evidence="3">LaAM-08-1</strain>
    </source>
</reference>
<dbReference type="SMART" id="SM00220">
    <property type="entry name" value="S_TKc"/>
    <property type="match status" value="1"/>
</dbReference>
<dbReference type="Proteomes" id="UP000054477">
    <property type="component" value="Unassembled WGS sequence"/>
</dbReference>
<evidence type="ECO:0000313" key="2">
    <source>
        <dbReference type="EMBL" id="KIJ93588.1"/>
    </source>
</evidence>
<evidence type="ECO:0000259" key="1">
    <source>
        <dbReference type="PROSITE" id="PS50011"/>
    </source>
</evidence>
<dbReference type="GO" id="GO:0005524">
    <property type="term" value="F:ATP binding"/>
    <property type="evidence" value="ECO:0007669"/>
    <property type="project" value="InterPro"/>
</dbReference>
<dbReference type="STRING" id="1095629.A0A0C9WXI9"/>
<dbReference type="SUPFAM" id="SSF56112">
    <property type="entry name" value="Protein kinase-like (PK-like)"/>
    <property type="match status" value="1"/>
</dbReference>
<keyword evidence="3" id="KW-1185">Reference proteome</keyword>
<dbReference type="PANTHER" id="PTHR44329:SF214">
    <property type="entry name" value="PROTEIN KINASE DOMAIN-CONTAINING PROTEIN"/>
    <property type="match status" value="1"/>
</dbReference>
<dbReference type="PROSITE" id="PS50011">
    <property type="entry name" value="PROTEIN_KINASE_DOM"/>
    <property type="match status" value="1"/>
</dbReference>
<dbReference type="AlphaFoldDB" id="A0A0C9WXI9"/>
<dbReference type="InterPro" id="IPR008271">
    <property type="entry name" value="Ser/Thr_kinase_AS"/>
</dbReference>
<dbReference type="OrthoDB" id="4062651at2759"/>
<reference evidence="2 3" key="1">
    <citation type="submission" date="2014-04" db="EMBL/GenBank/DDBJ databases">
        <authorList>
            <consortium name="DOE Joint Genome Institute"/>
            <person name="Kuo A."/>
            <person name="Kohler A."/>
            <person name="Nagy L.G."/>
            <person name="Floudas D."/>
            <person name="Copeland A."/>
            <person name="Barry K.W."/>
            <person name="Cichocki N."/>
            <person name="Veneault-Fourrey C."/>
            <person name="LaButti K."/>
            <person name="Lindquist E.A."/>
            <person name="Lipzen A."/>
            <person name="Lundell T."/>
            <person name="Morin E."/>
            <person name="Murat C."/>
            <person name="Sun H."/>
            <person name="Tunlid A."/>
            <person name="Henrissat B."/>
            <person name="Grigoriev I.V."/>
            <person name="Hibbett D.S."/>
            <person name="Martin F."/>
            <person name="Nordberg H.P."/>
            <person name="Cantor M.N."/>
            <person name="Hua S.X."/>
        </authorList>
    </citation>
    <scope>NUCLEOTIDE SEQUENCE [LARGE SCALE GENOMIC DNA]</scope>
    <source>
        <strain evidence="2 3">LaAM-08-1</strain>
    </source>
</reference>
<dbReference type="EMBL" id="KN838835">
    <property type="protein sequence ID" value="KIJ93588.1"/>
    <property type="molecule type" value="Genomic_DNA"/>
</dbReference>
<dbReference type="InterPro" id="IPR000719">
    <property type="entry name" value="Prot_kinase_dom"/>
</dbReference>
<dbReference type="PANTHER" id="PTHR44329">
    <property type="entry name" value="SERINE/THREONINE-PROTEIN KINASE TNNI3K-RELATED"/>
    <property type="match status" value="1"/>
</dbReference>
<sequence>MPSAPPESIQSTRKRSSQLCVDIIYATAKALQLIVPRQALRPWYHYAIHVSEKTNLLPSPLTLGKKCVKELTGPIYIGGSATIYRGQFGGRTVAVKQLRVCQENQPTTVRRFIREALIMDILRHPRILPLSSTMCQYGCPSILTPWQTNGSVVEFLLNTPDANRELIVAGVAEGLEFLKSSGVIHGDLKGQNIVIDDGGAPRIADFGLSFLDWKSSSSIETRTRIMAGAFALSYIGGSFAADAINPADTRSGAGSPRWMAPELLVPEAHNKTSARPTFESDVFSFAMLIYEIYSGLVPFQDDTNVMAVLQILEGRRPPRPLQIPDWMWCITEKCWVDDSRLRPSIGDIRAQLQPETVLMMDYLGRFIRLWNNWNNGSKTQEPLEIKEN</sequence>